<protein>
    <recommendedName>
        <fullName evidence="3">DUF1998 domain-containing protein</fullName>
    </recommendedName>
</protein>
<dbReference type="KEGG" id="acht:bsdcttw_06170"/>
<dbReference type="RefSeq" id="WP_185257989.1">
    <property type="nucleotide sequence ID" value="NZ_AP023368.1"/>
</dbReference>
<sequence length="635" mass="73100">MKRSKNQAVYKFLPEMWVSEKSESDGGRTVTAKITNWNYQKMEGVYESFVESEIKRQIRLFAYRGGDTSLYCLDDNIQSFCIVEPVCNEGFPDIVGQLSPLVFYCSSCQSSFELLNANQVDKYTWKCKKCGKMTVKQLQMAYTCACGYAQPIKIPYVKGISDFYYRPNETAYKMFYKSGNMTKPAEFVQICPTCSTRLVPDNAISGKNYKPFTLRIINLVDDKSGTFFEKGIEAQKIIVVKWFGKLTQENYEYILDNVELVFSQSMRNDAQRKEKEEYVRALIEIGLVKEEDFETAVNSMLSNDANKVSVENYVSTCDSIFSKKKNKDVYKYEEWIRHYSFKLMQYNTIKYAKRIITLEDSIKRQIEMEFIDLPEEVFEINKKLGIINMQVSCDIQIINCTYGYTRRVSDPKNNQNKNCRLKLCAFDKAKNSNANLVYGAKLNTEGILFEISQRKIIEWLFSNKVIREEQLPDLEDEFAVKQWFAEYVHSDMISIFGEVDQGELITKNVFALLHSMAHAFIKTAGEMSGLSETSLTEIIIVESASIFIYAQTSQGIPLGALSGLVETSYAKFLKKVYDDSRNCIFDPICTEKDTACLACLILPEVSCNHFNSELGRKYLYNIENENFSSVGFWEI</sequence>
<dbReference type="AlphaFoldDB" id="A0A7I8DMQ5"/>
<dbReference type="EMBL" id="AP023368">
    <property type="protein sequence ID" value="BCJ97576.1"/>
    <property type="molecule type" value="Genomic_DNA"/>
</dbReference>
<evidence type="ECO:0000313" key="2">
    <source>
        <dbReference type="Proteomes" id="UP000515703"/>
    </source>
</evidence>
<organism evidence="1 2">
    <name type="scientific">Anaerocolumna chitinilytica</name>
    <dbReference type="NCBI Taxonomy" id="1727145"/>
    <lineage>
        <taxon>Bacteria</taxon>
        <taxon>Bacillati</taxon>
        <taxon>Bacillota</taxon>
        <taxon>Clostridia</taxon>
        <taxon>Lachnospirales</taxon>
        <taxon>Lachnospiraceae</taxon>
        <taxon>Anaerocolumna</taxon>
    </lineage>
</organism>
<reference evidence="1 2" key="2">
    <citation type="submission" date="2020-08" db="EMBL/GenBank/DDBJ databases">
        <authorList>
            <person name="Ueki A."/>
            <person name="Tonouchi A."/>
        </authorList>
    </citation>
    <scope>NUCLEOTIDE SEQUENCE [LARGE SCALE GENOMIC DNA]</scope>
    <source>
        <strain evidence="1 2">CTTW</strain>
    </source>
</reference>
<dbReference type="Proteomes" id="UP000515703">
    <property type="component" value="Chromosome"/>
</dbReference>
<reference evidence="1 2" key="1">
    <citation type="submission" date="2020-08" db="EMBL/GenBank/DDBJ databases">
        <title>Draft genome sequencing of an Anaerocolumna strain isolated from anoxic soil subjected to BSD treatment.</title>
        <authorList>
            <person name="Uek A."/>
            <person name="Tonouchi A."/>
        </authorList>
    </citation>
    <scope>NUCLEOTIDE SEQUENCE [LARGE SCALE GENOMIC DNA]</scope>
    <source>
        <strain evidence="1 2">CTTW</strain>
    </source>
</reference>
<evidence type="ECO:0008006" key="3">
    <source>
        <dbReference type="Google" id="ProtNLM"/>
    </source>
</evidence>
<keyword evidence="2" id="KW-1185">Reference proteome</keyword>
<gene>
    <name evidence="1" type="ORF">bsdcttw_06170</name>
</gene>
<name>A0A7I8DMQ5_9FIRM</name>
<evidence type="ECO:0000313" key="1">
    <source>
        <dbReference type="EMBL" id="BCJ97576.1"/>
    </source>
</evidence>
<accession>A0A7I8DMQ5</accession>
<proteinExistence type="predicted"/>